<accession>A0A8G2C7C9</accession>
<keyword evidence="4" id="KW-1185">Reference proteome</keyword>
<dbReference type="EMBL" id="JBFSOO010000001">
    <property type="protein sequence ID" value="MEZ6851978.1"/>
    <property type="molecule type" value="Genomic_DNA"/>
</dbReference>
<evidence type="ECO:0000313" key="4">
    <source>
        <dbReference type="Proteomes" id="UP001568358"/>
    </source>
</evidence>
<protein>
    <submittedName>
        <fullName evidence="2">Uncharacterized protein</fullName>
    </submittedName>
</protein>
<evidence type="ECO:0000313" key="1">
    <source>
        <dbReference type="EMBL" id="MEZ6851978.1"/>
    </source>
</evidence>
<gene>
    <name evidence="1" type="ORF">AB2Z07_00280</name>
    <name evidence="2" type="ORF">SAMN05660830_00472</name>
</gene>
<reference evidence="1 4" key="2">
    <citation type="submission" date="2024-07" db="EMBL/GenBank/DDBJ databases">
        <title>Active virus-host system and metabolic interactions in a Lokiarchaeon culture.</title>
        <authorList>
            <person name="Ponce Toledo R.I."/>
            <person name="Rodrigues Oliveira T."/>
            <person name="Schleper C."/>
        </authorList>
    </citation>
    <scope>NUCLEOTIDE SEQUENCE [LARGE SCALE GENOMIC DNA]</scope>
    <source>
        <strain evidence="1 4">B35</strain>
    </source>
</reference>
<evidence type="ECO:0000313" key="2">
    <source>
        <dbReference type="EMBL" id="SHI61763.1"/>
    </source>
</evidence>
<dbReference type="EMBL" id="FQZR01000002">
    <property type="protein sequence ID" value="SHI61763.1"/>
    <property type="molecule type" value="Genomic_DNA"/>
</dbReference>
<name>A0A8G2C7C9_9BACT</name>
<sequence length="106" mass="12008">MHHISITTISSFIPKNAFYTLFTVAICAIILAPSPTFAKNISKEHRQDRVIGTDSPDIIIKEDSPSGDRIMQVKPQKQKENDCNKYTSGQYPIIIELKPDISKYKK</sequence>
<comment type="caution">
    <text evidence="2">The sequence shown here is derived from an EMBL/GenBank/DDBJ whole genome shotgun (WGS) entry which is preliminary data.</text>
</comment>
<dbReference type="AlphaFoldDB" id="A0A8G2C7C9"/>
<dbReference type="Proteomes" id="UP001568358">
    <property type="component" value="Unassembled WGS sequence"/>
</dbReference>
<dbReference type="Proteomes" id="UP000184001">
    <property type="component" value="Unassembled WGS sequence"/>
</dbReference>
<evidence type="ECO:0000313" key="3">
    <source>
        <dbReference type="Proteomes" id="UP000184001"/>
    </source>
</evidence>
<dbReference type="RefSeq" id="WP_020001601.1">
    <property type="nucleotide sequence ID" value="NZ_CP192217.1"/>
</dbReference>
<reference evidence="2 3" key="1">
    <citation type="submission" date="2016-11" db="EMBL/GenBank/DDBJ databases">
        <authorList>
            <person name="Varghese N."/>
            <person name="Submissions S."/>
        </authorList>
    </citation>
    <scope>NUCLEOTIDE SEQUENCE [LARGE SCALE GENOMIC DNA]</scope>
    <source>
        <strain evidence="2 3">DSM 17919</strain>
    </source>
</reference>
<organism evidence="2 3">
    <name type="scientific">Halodesulfovibrio aestuarii</name>
    <dbReference type="NCBI Taxonomy" id="126333"/>
    <lineage>
        <taxon>Bacteria</taxon>
        <taxon>Pseudomonadati</taxon>
        <taxon>Thermodesulfobacteriota</taxon>
        <taxon>Desulfovibrionia</taxon>
        <taxon>Desulfovibrionales</taxon>
        <taxon>Desulfovibrionaceae</taxon>
        <taxon>Halodesulfovibrio</taxon>
    </lineage>
</organism>
<proteinExistence type="predicted"/>